<accession>A0AAD4RYM2</accession>
<dbReference type="PANTHER" id="PTHR13162:SF8">
    <property type="entry name" value="CCR4-NOT TRANSCRIPTION COMPLEX SUBUNIT 1"/>
    <property type="match status" value="1"/>
</dbReference>
<dbReference type="InterPro" id="IPR007196">
    <property type="entry name" value="CCR4-Not_Not1_C"/>
</dbReference>
<keyword evidence="3" id="KW-1185">Reference proteome</keyword>
<dbReference type="EMBL" id="JAJJMB010016680">
    <property type="protein sequence ID" value="KAI3845292.1"/>
    <property type="molecule type" value="Genomic_DNA"/>
</dbReference>
<protein>
    <recommendedName>
        <fullName evidence="1">CCR4-Not complex component Not1 C-terminal domain-containing protein</fullName>
    </recommendedName>
</protein>
<evidence type="ECO:0000313" key="2">
    <source>
        <dbReference type="EMBL" id="KAI3845292.1"/>
    </source>
</evidence>
<dbReference type="InterPro" id="IPR040398">
    <property type="entry name" value="Not1"/>
</dbReference>
<reference evidence="2" key="1">
    <citation type="submission" date="2022-04" db="EMBL/GenBank/DDBJ databases">
        <title>A functionally conserved STORR gene fusion in Papaver species that diverged 16.8 million years ago.</title>
        <authorList>
            <person name="Catania T."/>
        </authorList>
    </citation>
    <scope>NUCLEOTIDE SEQUENCE</scope>
    <source>
        <strain evidence="2">S-188037</strain>
    </source>
</reference>
<dbReference type="Pfam" id="PF04054">
    <property type="entry name" value="Not1"/>
    <property type="match status" value="1"/>
</dbReference>
<name>A0AAD4RYM2_9MAGN</name>
<dbReference type="AlphaFoldDB" id="A0AAD4RYM2"/>
<evidence type="ECO:0000259" key="1">
    <source>
        <dbReference type="Pfam" id="PF04054"/>
    </source>
</evidence>
<proteinExistence type="predicted"/>
<dbReference type="GO" id="GO:0017148">
    <property type="term" value="P:negative regulation of translation"/>
    <property type="evidence" value="ECO:0007669"/>
    <property type="project" value="InterPro"/>
</dbReference>
<dbReference type="GO" id="GO:0000288">
    <property type="term" value="P:nuclear-transcribed mRNA catabolic process, deadenylation-dependent decay"/>
    <property type="evidence" value="ECO:0007669"/>
    <property type="project" value="TreeGrafter"/>
</dbReference>
<dbReference type="GO" id="GO:0060090">
    <property type="term" value="F:molecular adaptor activity"/>
    <property type="evidence" value="ECO:0007669"/>
    <property type="project" value="TreeGrafter"/>
</dbReference>
<comment type="caution">
    <text evidence="2">The sequence shown here is derived from an EMBL/GenBank/DDBJ whole genome shotgun (WGS) entry which is preliminary data.</text>
</comment>
<gene>
    <name evidence="2" type="ORF">MKW98_009358</name>
</gene>
<feature type="domain" description="CCR4-Not complex component Not1 C-terminal" evidence="1">
    <location>
        <begin position="86"/>
        <end position="155"/>
    </location>
</feature>
<dbReference type="GO" id="GO:0000932">
    <property type="term" value="C:P-body"/>
    <property type="evidence" value="ECO:0007669"/>
    <property type="project" value="TreeGrafter"/>
</dbReference>
<dbReference type="PANTHER" id="PTHR13162">
    <property type="entry name" value="CCR4-NOT TRANSCRIPTION COMPLEX"/>
    <property type="match status" value="1"/>
</dbReference>
<dbReference type="Gene3D" id="1.25.40.790">
    <property type="match status" value="1"/>
</dbReference>
<dbReference type="Proteomes" id="UP001202328">
    <property type="component" value="Unassembled WGS sequence"/>
</dbReference>
<evidence type="ECO:0000313" key="3">
    <source>
        <dbReference type="Proteomes" id="UP001202328"/>
    </source>
</evidence>
<organism evidence="2 3">
    <name type="scientific">Papaver atlanticum</name>
    <dbReference type="NCBI Taxonomy" id="357466"/>
    <lineage>
        <taxon>Eukaryota</taxon>
        <taxon>Viridiplantae</taxon>
        <taxon>Streptophyta</taxon>
        <taxon>Embryophyta</taxon>
        <taxon>Tracheophyta</taxon>
        <taxon>Spermatophyta</taxon>
        <taxon>Magnoliopsida</taxon>
        <taxon>Ranunculales</taxon>
        <taxon>Papaveraceae</taxon>
        <taxon>Papaveroideae</taxon>
        <taxon>Papaver</taxon>
    </lineage>
</organism>
<feature type="non-terminal residue" evidence="2">
    <location>
        <position position="1"/>
    </location>
</feature>
<dbReference type="GO" id="GO:0030015">
    <property type="term" value="C:CCR4-NOT core complex"/>
    <property type="evidence" value="ECO:0007669"/>
    <property type="project" value="InterPro"/>
</dbReference>
<sequence length="198" mass="22279">TTHGVLPLASWICFWNGLRFRCFSMNGIGSVKLLEQMKPMSAILCHSCCEVDCLKELSVSHCLSTKGVNLGSLTLQSSQQVPILLVTILTALTDTFHAFQPLKVPGFSFAWLELVSHRSFMPKLLYGNSQKTSLYVQHLLVDLFKFMEPHLRIVELALAYGLGIMNLKPEIMENLMKNAWQLVFGKYLQVLSKLLCSV</sequence>